<dbReference type="InterPro" id="IPR050278">
    <property type="entry name" value="Serine_Prot_S9B/DPPIV"/>
</dbReference>
<dbReference type="InterPro" id="IPR029058">
    <property type="entry name" value="AB_hydrolase_fold"/>
</dbReference>
<dbReference type="SUPFAM" id="SSF82171">
    <property type="entry name" value="DPP6 N-terminal domain-like"/>
    <property type="match status" value="1"/>
</dbReference>
<keyword evidence="5" id="KW-0735">Signal-anchor</keyword>
<evidence type="ECO:0000256" key="13">
    <source>
        <dbReference type="ARBA" id="ARBA00044999"/>
    </source>
</evidence>
<evidence type="ECO:0000313" key="19">
    <source>
        <dbReference type="RefSeq" id="XP_060051666.1"/>
    </source>
</evidence>
<comment type="subunit">
    <text evidence="14">Homodimer (in vitro). Interacts with KCND2. Identified in a complex with KCND2 and KCNIP2. Forms an octameric complex composed of four DPP6 subunits bound to the KCND2 tetramer. Interacts with KCND3; this interaction modulates the channel gating kinetics namely channel activation and inactivation kinetics and rate of recovery from inactivation.</text>
</comment>
<evidence type="ECO:0000256" key="10">
    <source>
        <dbReference type="ARBA" id="ARBA00041991"/>
    </source>
</evidence>
<organism evidence="18 19">
    <name type="scientific">Erinaceus europaeus</name>
    <name type="common">Western European hedgehog</name>
    <dbReference type="NCBI Taxonomy" id="9365"/>
    <lineage>
        <taxon>Eukaryota</taxon>
        <taxon>Metazoa</taxon>
        <taxon>Chordata</taxon>
        <taxon>Craniata</taxon>
        <taxon>Vertebrata</taxon>
        <taxon>Euteleostomi</taxon>
        <taxon>Mammalia</taxon>
        <taxon>Eutheria</taxon>
        <taxon>Laurasiatheria</taxon>
        <taxon>Eulipotyphla</taxon>
        <taxon>Erinaceidae</taxon>
        <taxon>Erinaceinae</taxon>
        <taxon>Erinaceus</taxon>
    </lineage>
</organism>
<feature type="region of interest" description="Disordered" evidence="15">
    <location>
        <begin position="1"/>
        <end position="46"/>
    </location>
</feature>
<feature type="domain" description="Dipeptidylpeptidase IV N-terminal" evidence="17">
    <location>
        <begin position="35"/>
        <end position="173"/>
    </location>
</feature>
<protein>
    <recommendedName>
        <fullName evidence="12">A-type potassium channel modulatory protein DPP6</fullName>
    </recommendedName>
    <alternativeName>
        <fullName evidence="13">Dipeptidyl aminopeptidase-like protein 6</fullName>
    </alternativeName>
    <alternativeName>
        <fullName evidence="11">Dipeptidyl peptidase 6</fullName>
    </alternativeName>
    <alternativeName>
        <fullName evidence="10">Dipeptidyl peptidase VI</fullName>
    </alternativeName>
</protein>
<keyword evidence="8" id="KW-1015">Disulfide bond</keyword>
<evidence type="ECO:0000259" key="17">
    <source>
        <dbReference type="Pfam" id="PF00930"/>
    </source>
</evidence>
<comment type="subcellular location">
    <subcellularLocation>
        <location evidence="1">Cell membrane</location>
        <topology evidence="1">Single-pass type II membrane protein</topology>
    </subcellularLocation>
</comment>
<dbReference type="Proteomes" id="UP001652624">
    <property type="component" value="Chromosome 8"/>
</dbReference>
<evidence type="ECO:0000256" key="11">
    <source>
        <dbReference type="ARBA" id="ARBA00042016"/>
    </source>
</evidence>
<dbReference type="RefSeq" id="XP_060051666.1">
    <property type="nucleotide sequence ID" value="XM_060195683.1"/>
</dbReference>
<evidence type="ECO:0000256" key="5">
    <source>
        <dbReference type="ARBA" id="ARBA00022968"/>
    </source>
</evidence>
<dbReference type="GeneID" id="103125513"/>
<dbReference type="Gene3D" id="2.140.10.30">
    <property type="entry name" value="Dipeptidylpeptidase IV, N-terminal domain"/>
    <property type="match status" value="1"/>
</dbReference>
<evidence type="ECO:0000256" key="9">
    <source>
        <dbReference type="ARBA" id="ARBA00023180"/>
    </source>
</evidence>
<feature type="domain" description="Peptidase S9 prolyl oligopeptidase catalytic" evidence="16">
    <location>
        <begin position="296"/>
        <end position="502"/>
    </location>
</feature>
<evidence type="ECO:0000256" key="7">
    <source>
        <dbReference type="ARBA" id="ARBA00023136"/>
    </source>
</evidence>
<reference evidence="19" key="1">
    <citation type="submission" date="2025-08" db="UniProtKB">
        <authorList>
            <consortium name="RefSeq"/>
        </authorList>
    </citation>
    <scope>IDENTIFICATION</scope>
</reference>
<keyword evidence="7" id="KW-0472">Membrane</keyword>
<evidence type="ECO:0000256" key="12">
    <source>
        <dbReference type="ARBA" id="ARBA00044990"/>
    </source>
</evidence>
<dbReference type="InterPro" id="IPR002469">
    <property type="entry name" value="Peptidase_S9B_N"/>
</dbReference>
<keyword evidence="6" id="KW-1133">Transmembrane helix</keyword>
<dbReference type="Gene3D" id="3.40.50.1820">
    <property type="entry name" value="alpha/beta hydrolase"/>
    <property type="match status" value="1"/>
</dbReference>
<dbReference type="PANTHER" id="PTHR11731">
    <property type="entry name" value="PROTEASE FAMILY S9B,C DIPEPTIDYL-PEPTIDASE IV-RELATED"/>
    <property type="match status" value="1"/>
</dbReference>
<keyword evidence="4" id="KW-0812">Transmembrane</keyword>
<dbReference type="Pfam" id="PF00930">
    <property type="entry name" value="DPPIV_N"/>
    <property type="match status" value="1"/>
</dbReference>
<sequence>MENTGSAGARRWEWHRCSARRPEKEGKTPHNSPFSRQKHEDESEAWLHRQNEEPVFSRDGRTFFFVRAVPQGGQGKFHHITVASAQPNSSSDNIQSVTSGDWDVTRILAYDEQKNRIYFLSTEDLPRRRQLYSANTVGNFNRQCLSCDLVENCTYFSAAFSPGLDFFLLTCEEMLLRLLPGSEATHTCVRDTAHTLVGVTDAEHSPHHHGPGVPRVTVHNTTDQRKLFDLETNEHVRRAVSERQMPTVEYRKMVVADYSLPLQVIKPATFTDTAHYPLLLLVDGTPGTQSVAEKFAVSWETALVSSHGAIVVRCDGRGSGFQGTKLLQEIRRRLGSLEEEDQLEAVRTLLREPYVDRTRVAVFGQDYGGFLSTSILPAKANDQAPVFRCGAALSPITDFRLYASAFSERYLGLHGLDNRAYEMTKVSHRMSALDDQQFLIIHSTADEKVHFQHTAELISQLIKEKANYSLQIYPDESHYFHSNALKQHLYHSLTNFFVECFRIQDRLPTVTAKEEEEED</sequence>
<gene>
    <name evidence="19" type="primary">LOC103125513</name>
</gene>
<accession>A0ABM3XS77</accession>
<keyword evidence="9" id="KW-0325">Glycoprotein</keyword>
<name>A0ABM3XS77_ERIEU</name>
<dbReference type="PANTHER" id="PTHR11731:SF20">
    <property type="entry name" value="DIPEPTIDYL AMINOPEPTIDASE-LIKE PROTEIN 6"/>
    <property type="match status" value="1"/>
</dbReference>
<evidence type="ECO:0000259" key="16">
    <source>
        <dbReference type="Pfam" id="PF00326"/>
    </source>
</evidence>
<dbReference type="InterPro" id="IPR001375">
    <property type="entry name" value="Peptidase_S9_cat"/>
</dbReference>
<feature type="compositionally biased region" description="Basic and acidic residues" evidence="15">
    <location>
        <begin position="37"/>
        <end position="46"/>
    </location>
</feature>
<evidence type="ECO:0000256" key="6">
    <source>
        <dbReference type="ARBA" id="ARBA00022989"/>
    </source>
</evidence>
<evidence type="ECO:0000256" key="3">
    <source>
        <dbReference type="ARBA" id="ARBA00022475"/>
    </source>
</evidence>
<evidence type="ECO:0000256" key="8">
    <source>
        <dbReference type="ARBA" id="ARBA00023157"/>
    </source>
</evidence>
<evidence type="ECO:0000256" key="14">
    <source>
        <dbReference type="ARBA" id="ARBA00046476"/>
    </source>
</evidence>
<evidence type="ECO:0000256" key="15">
    <source>
        <dbReference type="SAM" id="MobiDB-lite"/>
    </source>
</evidence>
<comment type="similarity">
    <text evidence="2">Belongs to the peptidase S9B family.</text>
</comment>
<feature type="compositionally biased region" description="Basic and acidic residues" evidence="15">
    <location>
        <begin position="10"/>
        <end position="28"/>
    </location>
</feature>
<proteinExistence type="inferred from homology"/>
<keyword evidence="3" id="KW-1003">Cell membrane</keyword>
<evidence type="ECO:0000256" key="1">
    <source>
        <dbReference type="ARBA" id="ARBA00004401"/>
    </source>
</evidence>
<evidence type="ECO:0000313" key="18">
    <source>
        <dbReference type="Proteomes" id="UP001652624"/>
    </source>
</evidence>
<evidence type="ECO:0000256" key="4">
    <source>
        <dbReference type="ARBA" id="ARBA00022692"/>
    </source>
</evidence>
<keyword evidence="18" id="KW-1185">Reference proteome</keyword>
<dbReference type="SUPFAM" id="SSF53474">
    <property type="entry name" value="alpha/beta-Hydrolases"/>
    <property type="match status" value="1"/>
</dbReference>
<evidence type="ECO:0000256" key="2">
    <source>
        <dbReference type="ARBA" id="ARBA00006150"/>
    </source>
</evidence>
<dbReference type="Pfam" id="PF00326">
    <property type="entry name" value="Peptidase_S9"/>
    <property type="match status" value="1"/>
</dbReference>